<keyword evidence="2" id="KW-1185">Reference proteome</keyword>
<dbReference type="AlphaFoldDB" id="A0A397UYH8"/>
<reference evidence="1 2" key="1">
    <citation type="submission" date="2018-06" db="EMBL/GenBank/DDBJ databases">
        <title>Comparative genomics reveals the genomic features of Rhizophagus irregularis, R. cerebriforme, R. diaphanum and Gigaspora rosea, and their symbiotic lifestyle signature.</title>
        <authorList>
            <person name="Morin E."/>
            <person name="San Clemente H."/>
            <person name="Chen E.C.H."/>
            <person name="De La Providencia I."/>
            <person name="Hainaut M."/>
            <person name="Kuo A."/>
            <person name="Kohler A."/>
            <person name="Murat C."/>
            <person name="Tang N."/>
            <person name="Roy S."/>
            <person name="Loubradou J."/>
            <person name="Henrissat B."/>
            <person name="Grigoriev I.V."/>
            <person name="Corradi N."/>
            <person name="Roux C."/>
            <person name="Martin F.M."/>
        </authorList>
    </citation>
    <scope>NUCLEOTIDE SEQUENCE [LARGE SCALE GENOMIC DNA]</scope>
    <source>
        <strain evidence="1 2">DAOM 194757</strain>
    </source>
</reference>
<proteinExistence type="predicted"/>
<organism evidence="1 2">
    <name type="scientific">Gigaspora rosea</name>
    <dbReference type="NCBI Taxonomy" id="44941"/>
    <lineage>
        <taxon>Eukaryota</taxon>
        <taxon>Fungi</taxon>
        <taxon>Fungi incertae sedis</taxon>
        <taxon>Mucoromycota</taxon>
        <taxon>Glomeromycotina</taxon>
        <taxon>Glomeromycetes</taxon>
        <taxon>Diversisporales</taxon>
        <taxon>Gigasporaceae</taxon>
        <taxon>Gigaspora</taxon>
    </lineage>
</organism>
<comment type="caution">
    <text evidence="1">The sequence shown here is derived from an EMBL/GenBank/DDBJ whole genome shotgun (WGS) entry which is preliminary data.</text>
</comment>
<accession>A0A397UYH8</accession>
<dbReference type="Proteomes" id="UP000266673">
    <property type="component" value="Unassembled WGS sequence"/>
</dbReference>
<evidence type="ECO:0000313" key="2">
    <source>
        <dbReference type="Proteomes" id="UP000266673"/>
    </source>
</evidence>
<gene>
    <name evidence="1" type="ORF">C2G38_2097465</name>
</gene>
<sequence length="60" mass="7405">MLNNIIAVSKMIEFPNIRASTQFEVYFIDKLHFFLFHLIKKYLMSHQLVVHKKWCMYFHN</sequence>
<dbReference type="EMBL" id="QKWP01000889">
    <property type="protein sequence ID" value="RIB13809.1"/>
    <property type="molecule type" value="Genomic_DNA"/>
</dbReference>
<evidence type="ECO:0000313" key="1">
    <source>
        <dbReference type="EMBL" id="RIB13809.1"/>
    </source>
</evidence>
<name>A0A397UYH8_9GLOM</name>
<protein>
    <submittedName>
        <fullName evidence="1">Uncharacterized protein</fullName>
    </submittedName>
</protein>